<sequence>MPPSGPHAAATALRSGPGHPHFLLKGANGEPLLLLACEGRRSPRADIRLKHVQVAFDKQFEVVNDLTGLAEVGTYCKFACMTDSPHLHRYFVELMAATANSHAQMLGQAEADAVVEALLELFRKMAAPAEKSVVGLWGELLLIHLAEDPNSFVDAWHSRATDAFDFEFETQRIEVKSTERALRQHEFSLKQVRPGRDGDLIASVTLSRSSNGKTVLDLARLISARLDERRQTKFWGLLVQTLGEDAESADEHLFELAGATDSLVFIPSAVIPAPAIDGESVAVISDVRYKADITGLAKEYQNRPRHALRRSAKLPAS</sequence>
<evidence type="ECO:0000313" key="2">
    <source>
        <dbReference type="Proteomes" id="UP000503162"/>
    </source>
</evidence>
<dbReference type="EMBL" id="CP049989">
    <property type="protein sequence ID" value="QIM54764.1"/>
    <property type="molecule type" value="Genomic_DNA"/>
</dbReference>
<reference evidence="1 2" key="1">
    <citation type="submission" date="2020-03" db="EMBL/GenBank/DDBJ databases">
        <title>Hydrogenophaga sp. nov. isolated from cyanobacterial mat.</title>
        <authorList>
            <person name="Thorat V."/>
            <person name="Kirdat K."/>
            <person name="Tiwarekar B."/>
            <person name="Costa E.D."/>
            <person name="Yadav A."/>
        </authorList>
    </citation>
    <scope>NUCLEOTIDE SEQUENCE [LARGE SCALE GENOMIC DNA]</scope>
    <source>
        <strain evidence="1 2">BA0156</strain>
    </source>
</reference>
<proteinExistence type="predicted"/>
<organism evidence="1 2">
    <name type="scientific">Hydrogenophaga crocea</name>
    <dbReference type="NCBI Taxonomy" id="2716225"/>
    <lineage>
        <taxon>Bacteria</taxon>
        <taxon>Pseudomonadati</taxon>
        <taxon>Pseudomonadota</taxon>
        <taxon>Betaproteobacteria</taxon>
        <taxon>Burkholderiales</taxon>
        <taxon>Comamonadaceae</taxon>
        <taxon>Hydrogenophaga</taxon>
    </lineage>
</organism>
<dbReference type="Proteomes" id="UP000503162">
    <property type="component" value="Chromosome"/>
</dbReference>
<dbReference type="KEGG" id="hcz:G9Q37_12110"/>
<keyword evidence="2" id="KW-1185">Reference proteome</keyword>
<accession>A0A6G8INK0</accession>
<evidence type="ECO:0000313" key="1">
    <source>
        <dbReference type="EMBL" id="QIM54764.1"/>
    </source>
</evidence>
<dbReference type="InterPro" id="IPR025534">
    <property type="entry name" value="DUF4420"/>
</dbReference>
<gene>
    <name evidence="1" type="ORF">G9Q37_12110</name>
</gene>
<protein>
    <submittedName>
        <fullName evidence="1">PD-(D/E)XK motif protein</fullName>
    </submittedName>
</protein>
<dbReference type="AlphaFoldDB" id="A0A6G8INK0"/>
<name>A0A6G8INK0_9BURK</name>
<dbReference type="Pfam" id="PF14390">
    <property type="entry name" value="DUF4420"/>
    <property type="match status" value="1"/>
</dbReference>